<evidence type="ECO:0000256" key="1">
    <source>
        <dbReference type="ARBA" id="ARBA00022670"/>
    </source>
</evidence>
<dbReference type="RefSeq" id="WP_065727462.1">
    <property type="nucleotide sequence ID" value="NZ_CP016428.1"/>
</dbReference>
<feature type="domain" description="Peptidase S1" evidence="7">
    <location>
        <begin position="51"/>
        <end position="289"/>
    </location>
</feature>
<dbReference type="PROSITE" id="PS50240">
    <property type="entry name" value="TRYPSIN_DOM"/>
    <property type="match status" value="1"/>
</dbReference>
<dbReference type="SMART" id="SM00020">
    <property type="entry name" value="Tryp_SPc"/>
    <property type="match status" value="1"/>
</dbReference>
<dbReference type="InterPro" id="IPR033116">
    <property type="entry name" value="TRYPSIN_SER"/>
</dbReference>
<dbReference type="InterPro" id="IPR043504">
    <property type="entry name" value="Peptidase_S1_PA_chymotrypsin"/>
</dbReference>
<dbReference type="CDD" id="cd00190">
    <property type="entry name" value="Tryp_SPc"/>
    <property type="match status" value="1"/>
</dbReference>
<dbReference type="InterPro" id="IPR018114">
    <property type="entry name" value="TRYPSIN_HIS"/>
</dbReference>
<evidence type="ECO:0000256" key="4">
    <source>
        <dbReference type="ARBA" id="ARBA00023157"/>
    </source>
</evidence>
<evidence type="ECO:0000256" key="5">
    <source>
        <dbReference type="RuleBase" id="RU363034"/>
    </source>
</evidence>
<reference evidence="8 9" key="1">
    <citation type="submission" date="2016-07" db="EMBL/GenBank/DDBJ databases">
        <title>Complete genome sequence of Bradyrhizobium icense LMTR 13T, a potential inoculant strain isolated from lima bean (Phaseolus lunatus) in Peru.</title>
        <authorList>
            <person name="Ormeno-Orrillo E."/>
            <person name="Duran D."/>
            <person name="Rogel M.A."/>
            <person name="Rey L."/>
            <person name="Imperial J."/>
            <person name="Ruiz-Argueso T."/>
            <person name="Martinez-Romero E."/>
        </authorList>
    </citation>
    <scope>NUCLEOTIDE SEQUENCE [LARGE SCALE GENOMIC DNA]</scope>
    <source>
        <strain evidence="8 9">LMTR 13</strain>
    </source>
</reference>
<dbReference type="PANTHER" id="PTHR24252:SF7">
    <property type="entry name" value="HYALIN"/>
    <property type="match status" value="1"/>
</dbReference>
<dbReference type="Proteomes" id="UP000092839">
    <property type="component" value="Chromosome"/>
</dbReference>
<dbReference type="GO" id="GO:0006508">
    <property type="term" value="P:proteolysis"/>
    <property type="evidence" value="ECO:0007669"/>
    <property type="project" value="UniProtKB-KW"/>
</dbReference>
<sequence length="297" mass="31940">MKKAIIVLLGVALGFCSAQAQELTKENFKPTGSQDYDEAVNRFLNGIEPKIVGGKKAADGAYPWQVTLLVKGIPNTHQAHFCGGSIYNSQRIVTAAHCLIGVSPNQFEVAAGTNILNQTVKRHKVARRIIHADYGKAKRFDSDIALVQLAEPMKLNDRQMAIALLTSDQEGQVYVDPNDLIVTGWGATEEGGSKVRDLREVTVPFVSAKRCTDPLSYGDRVTDKMVCAGEPQKDSCQGDSGGPLITVAPKDKVRLAGIVSWGDGCARPGKYGIYTRVRAFTGWVAACVSGAACSELK</sequence>
<keyword evidence="4" id="KW-1015">Disulfide bond</keyword>
<dbReference type="GO" id="GO:0004252">
    <property type="term" value="F:serine-type endopeptidase activity"/>
    <property type="evidence" value="ECO:0007669"/>
    <property type="project" value="InterPro"/>
</dbReference>
<proteinExistence type="predicted"/>
<dbReference type="KEGG" id="bic:LMTR13_08280"/>
<keyword evidence="6" id="KW-0732">Signal</keyword>
<protein>
    <recommendedName>
        <fullName evidence="7">Peptidase S1 domain-containing protein</fullName>
    </recommendedName>
</protein>
<dbReference type="InterPro" id="IPR001314">
    <property type="entry name" value="Peptidase_S1A"/>
</dbReference>
<evidence type="ECO:0000256" key="6">
    <source>
        <dbReference type="SAM" id="SignalP"/>
    </source>
</evidence>
<feature type="chain" id="PRO_5008530335" description="Peptidase S1 domain-containing protein" evidence="6">
    <location>
        <begin position="21"/>
        <end position="297"/>
    </location>
</feature>
<dbReference type="Pfam" id="PF00089">
    <property type="entry name" value="Trypsin"/>
    <property type="match status" value="1"/>
</dbReference>
<dbReference type="STRING" id="1274631.LMTR13_08280"/>
<gene>
    <name evidence="8" type="ORF">LMTR13_08280</name>
</gene>
<evidence type="ECO:0000259" key="7">
    <source>
        <dbReference type="PROSITE" id="PS50240"/>
    </source>
</evidence>
<evidence type="ECO:0000313" key="9">
    <source>
        <dbReference type="Proteomes" id="UP000092839"/>
    </source>
</evidence>
<accession>A0A1B1UBY0</accession>
<organism evidence="8 9">
    <name type="scientific">Bradyrhizobium icense</name>
    <dbReference type="NCBI Taxonomy" id="1274631"/>
    <lineage>
        <taxon>Bacteria</taxon>
        <taxon>Pseudomonadati</taxon>
        <taxon>Pseudomonadota</taxon>
        <taxon>Alphaproteobacteria</taxon>
        <taxon>Hyphomicrobiales</taxon>
        <taxon>Nitrobacteraceae</taxon>
        <taxon>Bradyrhizobium</taxon>
    </lineage>
</organism>
<evidence type="ECO:0000256" key="2">
    <source>
        <dbReference type="ARBA" id="ARBA00022801"/>
    </source>
</evidence>
<dbReference type="PROSITE" id="PS00134">
    <property type="entry name" value="TRYPSIN_HIS"/>
    <property type="match status" value="1"/>
</dbReference>
<keyword evidence="1 5" id="KW-0645">Protease</keyword>
<dbReference type="InterPro" id="IPR009003">
    <property type="entry name" value="Peptidase_S1_PA"/>
</dbReference>
<keyword evidence="3 5" id="KW-0720">Serine protease</keyword>
<dbReference type="PANTHER" id="PTHR24252">
    <property type="entry name" value="ACROSIN-RELATED"/>
    <property type="match status" value="1"/>
</dbReference>
<name>A0A1B1UBY0_9BRAD</name>
<dbReference type="OrthoDB" id="267336at2"/>
<dbReference type="FunFam" id="2.40.10.10:FF:000077">
    <property type="entry name" value="Predicted protein"/>
    <property type="match status" value="1"/>
</dbReference>
<dbReference type="InterPro" id="IPR001254">
    <property type="entry name" value="Trypsin_dom"/>
</dbReference>
<dbReference type="EMBL" id="CP016428">
    <property type="protein sequence ID" value="ANW00176.1"/>
    <property type="molecule type" value="Genomic_DNA"/>
</dbReference>
<dbReference type="Gene3D" id="2.40.10.10">
    <property type="entry name" value="Trypsin-like serine proteases"/>
    <property type="match status" value="2"/>
</dbReference>
<dbReference type="AlphaFoldDB" id="A0A1B1UBY0"/>
<keyword evidence="2 5" id="KW-0378">Hydrolase</keyword>
<dbReference type="SUPFAM" id="SSF50494">
    <property type="entry name" value="Trypsin-like serine proteases"/>
    <property type="match status" value="1"/>
</dbReference>
<feature type="signal peptide" evidence="6">
    <location>
        <begin position="1"/>
        <end position="20"/>
    </location>
</feature>
<dbReference type="PROSITE" id="PS00135">
    <property type="entry name" value="TRYPSIN_SER"/>
    <property type="match status" value="1"/>
</dbReference>
<keyword evidence="9" id="KW-1185">Reference proteome</keyword>
<evidence type="ECO:0000313" key="8">
    <source>
        <dbReference type="EMBL" id="ANW00176.1"/>
    </source>
</evidence>
<evidence type="ECO:0000256" key="3">
    <source>
        <dbReference type="ARBA" id="ARBA00022825"/>
    </source>
</evidence>
<dbReference type="PRINTS" id="PR00722">
    <property type="entry name" value="CHYMOTRYPSIN"/>
</dbReference>